<dbReference type="PANTHER" id="PTHR11537">
    <property type="entry name" value="VOLTAGE-GATED POTASSIUM CHANNEL"/>
    <property type="match status" value="1"/>
</dbReference>
<dbReference type="PRINTS" id="PR00169">
    <property type="entry name" value="KCHANNEL"/>
</dbReference>
<dbReference type="Pfam" id="PF00520">
    <property type="entry name" value="Ion_trans"/>
    <property type="match status" value="1"/>
</dbReference>
<feature type="transmembrane region" description="Helical" evidence="12">
    <location>
        <begin position="138"/>
        <end position="158"/>
    </location>
</feature>
<evidence type="ECO:0000256" key="11">
    <source>
        <dbReference type="ARBA" id="ARBA00023303"/>
    </source>
</evidence>
<evidence type="ECO:0000256" key="9">
    <source>
        <dbReference type="ARBA" id="ARBA00023065"/>
    </source>
</evidence>
<dbReference type="Pfam" id="PF02214">
    <property type="entry name" value="BTB_2"/>
    <property type="match status" value="1"/>
</dbReference>
<evidence type="ECO:0000259" key="14">
    <source>
        <dbReference type="Pfam" id="PF02214"/>
    </source>
</evidence>
<dbReference type="Gene3D" id="1.20.120.350">
    <property type="entry name" value="Voltage-gated potassium channels. Chain C"/>
    <property type="match status" value="1"/>
</dbReference>
<evidence type="ECO:0000313" key="16">
    <source>
        <dbReference type="Proteomes" id="UP000007875"/>
    </source>
</evidence>
<evidence type="ECO:0000256" key="2">
    <source>
        <dbReference type="ARBA" id="ARBA00022448"/>
    </source>
</evidence>
<dbReference type="Gene3D" id="3.30.710.10">
    <property type="entry name" value="Potassium Channel Kv1.1, Chain A"/>
    <property type="match status" value="1"/>
</dbReference>
<feature type="transmembrane region" description="Helical" evidence="12">
    <location>
        <begin position="368"/>
        <end position="391"/>
    </location>
</feature>
<keyword evidence="8 12" id="KW-1133">Transmembrane helix</keyword>
<dbReference type="InterPro" id="IPR003972">
    <property type="entry name" value="K_chnl_volt-dep_Kv1"/>
</dbReference>
<keyword evidence="11" id="KW-0407">Ion channel</keyword>
<keyword evidence="7" id="KW-0630">Potassium</keyword>
<feature type="transmembrane region" description="Helical" evidence="12">
    <location>
        <begin position="339"/>
        <end position="361"/>
    </location>
</feature>
<dbReference type="HOGENOM" id="CLU_011722_4_0_1"/>
<accession>H2ZIH9</accession>
<dbReference type="FunFam" id="1.20.120.350:FF:000074">
    <property type="entry name" value="SHaW family of potassium channels"/>
    <property type="match status" value="1"/>
</dbReference>
<evidence type="ECO:0000256" key="10">
    <source>
        <dbReference type="ARBA" id="ARBA00023136"/>
    </source>
</evidence>
<keyword evidence="4 12" id="KW-0812">Transmembrane</keyword>
<dbReference type="InterPro" id="IPR005821">
    <property type="entry name" value="Ion_trans_dom"/>
</dbReference>
<organism evidence="15 16">
    <name type="scientific">Ciona savignyi</name>
    <name type="common">Pacific transparent sea squirt</name>
    <dbReference type="NCBI Taxonomy" id="51511"/>
    <lineage>
        <taxon>Eukaryota</taxon>
        <taxon>Metazoa</taxon>
        <taxon>Chordata</taxon>
        <taxon>Tunicata</taxon>
        <taxon>Ascidiacea</taxon>
        <taxon>Phlebobranchia</taxon>
        <taxon>Cionidae</taxon>
        <taxon>Ciona</taxon>
    </lineage>
</organism>
<dbReference type="PANTHER" id="PTHR11537:SF113">
    <property type="entry name" value="POTASSIUM VOLTAGE-GATED CHANNEL PROTEIN SHAKER"/>
    <property type="match status" value="1"/>
</dbReference>
<evidence type="ECO:0000256" key="7">
    <source>
        <dbReference type="ARBA" id="ARBA00022958"/>
    </source>
</evidence>
<comment type="subcellular location">
    <subcellularLocation>
        <location evidence="1">Membrane</location>
        <topology evidence="1">Multi-pass membrane protein</topology>
    </subcellularLocation>
</comment>
<reference evidence="15" key="3">
    <citation type="submission" date="2025-09" db="UniProtKB">
        <authorList>
            <consortium name="Ensembl"/>
        </authorList>
    </citation>
    <scope>IDENTIFICATION</scope>
</reference>
<dbReference type="SUPFAM" id="SSF81324">
    <property type="entry name" value="Voltage-gated potassium channels"/>
    <property type="match status" value="1"/>
</dbReference>
<keyword evidence="16" id="KW-1185">Reference proteome</keyword>
<evidence type="ECO:0008006" key="17">
    <source>
        <dbReference type="Google" id="ProtNLM"/>
    </source>
</evidence>
<dbReference type="PRINTS" id="PR01491">
    <property type="entry name" value="KVCHANNEL"/>
</dbReference>
<evidence type="ECO:0000256" key="4">
    <source>
        <dbReference type="ARBA" id="ARBA00022692"/>
    </source>
</evidence>
<evidence type="ECO:0000256" key="3">
    <source>
        <dbReference type="ARBA" id="ARBA00022538"/>
    </source>
</evidence>
<dbReference type="GeneTree" id="ENSGT00940000164299"/>
<dbReference type="GO" id="GO:0005251">
    <property type="term" value="F:delayed rectifier potassium channel activity"/>
    <property type="evidence" value="ECO:0007669"/>
    <property type="project" value="TreeGrafter"/>
</dbReference>
<keyword evidence="6" id="KW-0851">Voltage-gated channel</keyword>
<keyword evidence="2" id="KW-0813">Transport</keyword>
<keyword evidence="5" id="KW-0631">Potassium channel</keyword>
<dbReference type="InterPro" id="IPR003131">
    <property type="entry name" value="T1-type_BTB"/>
</dbReference>
<feature type="transmembrane region" description="Helical" evidence="12">
    <location>
        <begin position="197"/>
        <end position="220"/>
    </location>
</feature>
<feature type="domain" description="Ion transport" evidence="13">
    <location>
        <begin position="141"/>
        <end position="393"/>
    </location>
</feature>
<evidence type="ECO:0000256" key="1">
    <source>
        <dbReference type="ARBA" id="ARBA00004141"/>
    </source>
</evidence>
<dbReference type="Ensembl" id="ENSCSAVT00000017586.1">
    <property type="protein sequence ID" value="ENSCSAVP00000017395.1"/>
    <property type="gene ID" value="ENSCSAVG00000010243.1"/>
</dbReference>
<keyword evidence="3" id="KW-0633">Potassium transport</keyword>
<dbReference type="Proteomes" id="UP000007875">
    <property type="component" value="Unassembled WGS sequence"/>
</dbReference>
<sequence>NFPPIIPEKHRIVFNAAGKLFEADQRLLDKYPETVLGGHKSRMRFYDLKKNEYFFDRHREVFEAVLQFYTNGGTLARPSHIPLDIFVNEIRFYSFDYETIENFLRDEGLLLIEKKKPLPNGKIRRIIWRLFEDTEYSWCSKVVTLISALVITISVVVFCLETRPAFTSLSNNVTEQIRPSLEACQRSLNGQHSASPAGILFLTETSCIVWFVLELGLRFGTCPDRKAFCKSFLNIVDASAILPYFITMIVISIENSSHLRPQTATILRTIRLVRMLRILKLSRYSRGFRILGLTLIRSTRVLFLLVCFQMVLAIVFSSVVYFVEYDAPGTQFTSIPDSFWWALITMTTVGYGDVVPITVLGKIAGASCAIMGILCISFPVPVIVSNFNYLYNRD</sequence>
<dbReference type="GO" id="GO:0008076">
    <property type="term" value="C:voltage-gated potassium channel complex"/>
    <property type="evidence" value="ECO:0007669"/>
    <property type="project" value="InterPro"/>
</dbReference>
<feature type="domain" description="Potassium channel tetramerisation-type BTB" evidence="14">
    <location>
        <begin position="12"/>
        <end position="102"/>
    </location>
</feature>
<dbReference type="PRINTS" id="PR01496">
    <property type="entry name" value="SHAKERCHANEL"/>
</dbReference>
<name>H2ZIH9_CIOSA</name>
<evidence type="ECO:0000256" key="5">
    <source>
        <dbReference type="ARBA" id="ARBA00022826"/>
    </source>
</evidence>
<dbReference type="SUPFAM" id="SSF54695">
    <property type="entry name" value="POZ domain"/>
    <property type="match status" value="1"/>
</dbReference>
<dbReference type="Gene3D" id="1.10.287.70">
    <property type="match status" value="1"/>
</dbReference>
<dbReference type="STRING" id="51511.ENSCSAVP00000017395"/>
<evidence type="ECO:0000259" key="13">
    <source>
        <dbReference type="Pfam" id="PF00520"/>
    </source>
</evidence>
<protein>
    <recommendedName>
        <fullName evidence="17">BTB domain-containing protein</fullName>
    </recommendedName>
</protein>
<dbReference type="OMA" id="TIRLVRM"/>
<dbReference type="eggNOG" id="KOG1545">
    <property type="taxonomic scope" value="Eukaryota"/>
</dbReference>
<evidence type="ECO:0000313" key="15">
    <source>
        <dbReference type="Ensembl" id="ENSCSAVP00000017395.1"/>
    </source>
</evidence>
<dbReference type="AlphaFoldDB" id="H2ZIH9"/>
<dbReference type="InterPro" id="IPR011333">
    <property type="entry name" value="SKP1/BTB/POZ_sf"/>
</dbReference>
<proteinExistence type="predicted"/>
<dbReference type="InParanoid" id="H2ZIH9"/>
<dbReference type="GO" id="GO:0001508">
    <property type="term" value="P:action potential"/>
    <property type="evidence" value="ECO:0007669"/>
    <property type="project" value="TreeGrafter"/>
</dbReference>
<keyword evidence="10 12" id="KW-0472">Membrane</keyword>
<evidence type="ECO:0000256" key="6">
    <source>
        <dbReference type="ARBA" id="ARBA00022882"/>
    </source>
</evidence>
<dbReference type="GO" id="GO:0051260">
    <property type="term" value="P:protein homooligomerization"/>
    <property type="evidence" value="ECO:0007669"/>
    <property type="project" value="InterPro"/>
</dbReference>
<reference evidence="15" key="2">
    <citation type="submission" date="2025-08" db="UniProtKB">
        <authorList>
            <consortium name="Ensembl"/>
        </authorList>
    </citation>
    <scope>IDENTIFICATION</scope>
</reference>
<evidence type="ECO:0000256" key="8">
    <source>
        <dbReference type="ARBA" id="ARBA00022989"/>
    </source>
</evidence>
<dbReference type="InterPro" id="IPR028325">
    <property type="entry name" value="VG_K_chnl"/>
</dbReference>
<feature type="transmembrane region" description="Helical" evidence="12">
    <location>
        <begin position="259"/>
        <end position="279"/>
    </location>
</feature>
<evidence type="ECO:0000256" key="12">
    <source>
        <dbReference type="SAM" id="Phobius"/>
    </source>
</evidence>
<keyword evidence="9" id="KW-0406">Ion transport</keyword>
<feature type="transmembrane region" description="Helical" evidence="12">
    <location>
        <begin position="232"/>
        <end position="253"/>
    </location>
</feature>
<feature type="transmembrane region" description="Helical" evidence="12">
    <location>
        <begin position="300"/>
        <end position="323"/>
    </location>
</feature>
<dbReference type="InterPro" id="IPR027359">
    <property type="entry name" value="Volt_channel_dom_sf"/>
</dbReference>
<reference evidence="16" key="1">
    <citation type="submission" date="2003-08" db="EMBL/GenBank/DDBJ databases">
        <authorList>
            <person name="Birren B."/>
            <person name="Nusbaum C."/>
            <person name="Abebe A."/>
            <person name="Abouelleil A."/>
            <person name="Adekoya E."/>
            <person name="Ait-zahra M."/>
            <person name="Allen N."/>
            <person name="Allen T."/>
            <person name="An P."/>
            <person name="Anderson M."/>
            <person name="Anderson S."/>
            <person name="Arachchi H."/>
            <person name="Armbruster J."/>
            <person name="Bachantsang P."/>
            <person name="Baldwin J."/>
            <person name="Barry A."/>
            <person name="Bayul T."/>
            <person name="Blitshsteyn B."/>
            <person name="Bloom T."/>
            <person name="Blye J."/>
            <person name="Boguslavskiy L."/>
            <person name="Borowsky M."/>
            <person name="Boukhgalter B."/>
            <person name="Brunache A."/>
            <person name="Butler J."/>
            <person name="Calixte N."/>
            <person name="Calvo S."/>
            <person name="Camarata J."/>
            <person name="Campo K."/>
            <person name="Chang J."/>
            <person name="Cheshatsang Y."/>
            <person name="Citroen M."/>
            <person name="Collymore A."/>
            <person name="Considine T."/>
            <person name="Cook A."/>
            <person name="Cooke P."/>
            <person name="Corum B."/>
            <person name="Cuomo C."/>
            <person name="David R."/>
            <person name="Dawoe T."/>
            <person name="Degray S."/>
            <person name="Dodge S."/>
            <person name="Dooley K."/>
            <person name="Dorje P."/>
            <person name="Dorjee K."/>
            <person name="Dorris L."/>
            <person name="Duffey N."/>
            <person name="Dupes A."/>
            <person name="Elkins T."/>
            <person name="Engels R."/>
            <person name="Erickson J."/>
            <person name="Farina A."/>
            <person name="Faro S."/>
            <person name="Ferreira P."/>
            <person name="Fischer H."/>
            <person name="Fitzgerald M."/>
            <person name="Foley K."/>
            <person name="Gage D."/>
            <person name="Galagan J."/>
            <person name="Gearin G."/>
            <person name="Gnerre S."/>
            <person name="Gnirke A."/>
            <person name="Goyette A."/>
            <person name="Graham J."/>
            <person name="Grandbois E."/>
            <person name="Gyaltsen K."/>
            <person name="Hafez N."/>
            <person name="Hagopian D."/>
            <person name="Hagos B."/>
            <person name="Hall J."/>
            <person name="Hatcher B."/>
            <person name="Heller A."/>
            <person name="Higgins H."/>
            <person name="Honan T."/>
            <person name="Horn A."/>
            <person name="Houde N."/>
            <person name="Hughes L."/>
            <person name="Hulme W."/>
            <person name="Husby E."/>
            <person name="Iliev I."/>
            <person name="Jaffe D."/>
            <person name="Jones C."/>
            <person name="Kamal M."/>
            <person name="Kamat A."/>
            <person name="Kamvysselis M."/>
            <person name="Karlsson E."/>
            <person name="Kells C."/>
            <person name="Kieu A."/>
            <person name="Kisner P."/>
            <person name="Kodira C."/>
            <person name="Kulbokas E."/>
            <person name="Labutti K."/>
            <person name="Lama D."/>
            <person name="Landers T."/>
            <person name="Leger J."/>
            <person name="Levine S."/>
            <person name="Lewis D."/>
            <person name="Lewis T."/>
            <person name="Lindblad-toh K."/>
            <person name="Liu X."/>
            <person name="Lokyitsang T."/>
            <person name="Lokyitsang Y."/>
            <person name="Lucien O."/>
            <person name="Lui A."/>
            <person name="Ma L.J."/>
            <person name="Mabbitt R."/>
            <person name="Macdonald J."/>
            <person name="Maclean C."/>
            <person name="Major J."/>
            <person name="Manning J."/>
            <person name="Marabella R."/>
            <person name="Maru K."/>
            <person name="Matthews C."/>
            <person name="Mauceli E."/>
            <person name="Mccarthy M."/>
            <person name="Mcdonough S."/>
            <person name="Mcghee T."/>
            <person name="Meldrim J."/>
            <person name="Meneus L."/>
            <person name="Mesirov J."/>
            <person name="Mihalev A."/>
            <person name="Mihova T."/>
            <person name="Mikkelsen T."/>
            <person name="Mlenga V."/>
            <person name="Moru K."/>
            <person name="Mozes J."/>
            <person name="Mulrain L."/>
            <person name="Munson G."/>
            <person name="Naylor J."/>
            <person name="Newes C."/>
            <person name="Nguyen C."/>
            <person name="Nguyen N."/>
            <person name="Nguyen T."/>
            <person name="Nicol R."/>
            <person name="Nielsen C."/>
            <person name="Nizzari M."/>
            <person name="Norbu C."/>
            <person name="Norbu N."/>
            <person name="O'donnell P."/>
            <person name="Okoawo O."/>
            <person name="O'leary S."/>
            <person name="Omotosho B."/>
            <person name="O'neill K."/>
            <person name="Osman S."/>
            <person name="Parker S."/>
            <person name="Perrin D."/>
            <person name="Phunkhang P."/>
            <person name="Piqani B."/>
            <person name="Purcell S."/>
            <person name="Rachupka T."/>
            <person name="Ramasamy U."/>
            <person name="Rameau R."/>
            <person name="Ray V."/>
            <person name="Raymond C."/>
            <person name="Retta R."/>
            <person name="Richardson S."/>
            <person name="Rise C."/>
            <person name="Rodriguez J."/>
            <person name="Rogers J."/>
            <person name="Rogov P."/>
            <person name="Rutman M."/>
            <person name="Schupbach R."/>
            <person name="Seaman C."/>
            <person name="Settipalli S."/>
            <person name="Sharpe T."/>
            <person name="Sheridan J."/>
            <person name="Sherpa N."/>
            <person name="Shi J."/>
            <person name="Smirnov S."/>
            <person name="Smith C."/>
            <person name="Sougnez C."/>
            <person name="Spencer B."/>
            <person name="Stalker J."/>
            <person name="Stange-thomann N."/>
            <person name="Stavropoulos S."/>
            <person name="Stetson K."/>
            <person name="Stone C."/>
            <person name="Stone S."/>
            <person name="Stubbs M."/>
            <person name="Talamas J."/>
            <person name="Tchuinga P."/>
            <person name="Tenzing P."/>
            <person name="Tesfaye S."/>
            <person name="Theodore J."/>
            <person name="Thoulutsang Y."/>
            <person name="Topham K."/>
            <person name="Towey S."/>
            <person name="Tsamla T."/>
            <person name="Tsomo N."/>
            <person name="Vallee D."/>
            <person name="Vassiliev H."/>
            <person name="Venkataraman V."/>
            <person name="Vinson J."/>
            <person name="Vo A."/>
            <person name="Wade C."/>
            <person name="Wang S."/>
            <person name="Wangchuk T."/>
            <person name="Wangdi T."/>
            <person name="Whittaker C."/>
            <person name="Wilkinson J."/>
            <person name="Wu Y."/>
            <person name="Wyman D."/>
            <person name="Yadav S."/>
            <person name="Yang S."/>
            <person name="Yang X."/>
            <person name="Yeager S."/>
            <person name="Yee E."/>
            <person name="Young G."/>
            <person name="Zainoun J."/>
            <person name="Zembeck L."/>
            <person name="Zimmer A."/>
            <person name="Zody M."/>
            <person name="Lander E."/>
        </authorList>
    </citation>
    <scope>NUCLEOTIDE SEQUENCE [LARGE SCALE GENOMIC DNA]</scope>
</reference>
<dbReference type="InterPro" id="IPR003968">
    <property type="entry name" value="K_chnl_volt-dep_Kv"/>
</dbReference>
<dbReference type="FunFam" id="1.10.287.70:FF:000002">
    <property type="entry name" value="Potassium voltage-gated channel subfamily a member"/>
    <property type="match status" value="1"/>
</dbReference>